<accession>A0A4P9W696</accession>
<dbReference type="Gene3D" id="3.30.160.60">
    <property type="entry name" value="Classic Zinc Finger"/>
    <property type="match status" value="1"/>
</dbReference>
<dbReference type="OrthoDB" id="6155966at2759"/>
<dbReference type="InterPro" id="IPR036236">
    <property type="entry name" value="Znf_C2H2_sf"/>
</dbReference>
<evidence type="ECO:0008006" key="9">
    <source>
        <dbReference type="Google" id="ProtNLM"/>
    </source>
</evidence>
<organism evidence="7 8">
    <name type="scientific">Blyttiomyces helicus</name>
    <dbReference type="NCBI Taxonomy" id="388810"/>
    <lineage>
        <taxon>Eukaryota</taxon>
        <taxon>Fungi</taxon>
        <taxon>Fungi incertae sedis</taxon>
        <taxon>Chytridiomycota</taxon>
        <taxon>Chytridiomycota incertae sedis</taxon>
        <taxon>Chytridiomycetes</taxon>
        <taxon>Chytridiomycetes incertae sedis</taxon>
        <taxon>Blyttiomyces</taxon>
    </lineage>
</organism>
<feature type="non-terminal residue" evidence="7">
    <location>
        <position position="1"/>
    </location>
</feature>
<evidence type="ECO:0000313" key="8">
    <source>
        <dbReference type="Proteomes" id="UP000269721"/>
    </source>
</evidence>
<keyword evidence="5" id="KW-0862">Zinc</keyword>
<dbReference type="Proteomes" id="UP000269721">
    <property type="component" value="Unassembled WGS sequence"/>
</dbReference>
<keyword evidence="2" id="KW-0479">Metal-binding</keyword>
<protein>
    <recommendedName>
        <fullName evidence="9">C2H2-type domain-containing protein</fullName>
    </recommendedName>
</protein>
<dbReference type="InterPro" id="IPR050806">
    <property type="entry name" value="pacC/RIM101"/>
</dbReference>
<proteinExistence type="predicted"/>
<name>A0A4P9W696_9FUNG</name>
<comment type="subcellular location">
    <subcellularLocation>
        <location evidence="1">Nucleus</location>
    </subcellularLocation>
</comment>
<dbReference type="GO" id="GO:0045944">
    <property type="term" value="P:positive regulation of transcription by RNA polymerase II"/>
    <property type="evidence" value="ECO:0007669"/>
    <property type="project" value="TreeGrafter"/>
</dbReference>
<feature type="non-terminal residue" evidence="7">
    <location>
        <position position="73"/>
    </location>
</feature>
<dbReference type="PANTHER" id="PTHR47257:SF1">
    <property type="entry name" value="PH-RESPONSE TRANSCRIPTION FACTOR PACC_RIM101"/>
    <property type="match status" value="1"/>
</dbReference>
<dbReference type="GO" id="GO:0005634">
    <property type="term" value="C:nucleus"/>
    <property type="evidence" value="ECO:0007669"/>
    <property type="project" value="UniProtKB-SubCell"/>
</dbReference>
<dbReference type="EMBL" id="KZ997837">
    <property type="protein sequence ID" value="RKO86883.1"/>
    <property type="molecule type" value="Genomic_DNA"/>
</dbReference>
<dbReference type="GO" id="GO:0008270">
    <property type="term" value="F:zinc ion binding"/>
    <property type="evidence" value="ECO:0007669"/>
    <property type="project" value="UniProtKB-KW"/>
</dbReference>
<keyword evidence="3" id="KW-0677">Repeat</keyword>
<keyword evidence="8" id="KW-1185">Reference proteome</keyword>
<evidence type="ECO:0000256" key="4">
    <source>
        <dbReference type="ARBA" id="ARBA00022771"/>
    </source>
</evidence>
<dbReference type="SUPFAM" id="SSF57667">
    <property type="entry name" value="beta-beta-alpha zinc fingers"/>
    <property type="match status" value="1"/>
</dbReference>
<dbReference type="PANTHER" id="PTHR47257">
    <property type="entry name" value="PH-RESPONSE TRANSCRIPTION FACTOR PACC/RIM101"/>
    <property type="match status" value="1"/>
</dbReference>
<evidence type="ECO:0000256" key="3">
    <source>
        <dbReference type="ARBA" id="ARBA00022737"/>
    </source>
</evidence>
<evidence type="ECO:0000256" key="5">
    <source>
        <dbReference type="ARBA" id="ARBA00022833"/>
    </source>
</evidence>
<keyword evidence="4" id="KW-0863">Zinc-finger</keyword>
<evidence type="ECO:0000256" key="6">
    <source>
        <dbReference type="ARBA" id="ARBA00023242"/>
    </source>
</evidence>
<reference evidence="8" key="1">
    <citation type="journal article" date="2018" name="Nat. Microbiol.">
        <title>Leveraging single-cell genomics to expand the fungal tree of life.</title>
        <authorList>
            <person name="Ahrendt S.R."/>
            <person name="Quandt C.A."/>
            <person name="Ciobanu D."/>
            <person name="Clum A."/>
            <person name="Salamov A."/>
            <person name="Andreopoulos B."/>
            <person name="Cheng J.F."/>
            <person name="Woyke T."/>
            <person name="Pelin A."/>
            <person name="Henrissat B."/>
            <person name="Reynolds N.K."/>
            <person name="Benny G.L."/>
            <person name="Smith M.E."/>
            <person name="James T.Y."/>
            <person name="Grigoriev I.V."/>
        </authorList>
    </citation>
    <scope>NUCLEOTIDE SEQUENCE [LARGE SCALE GENOMIC DNA]</scope>
</reference>
<gene>
    <name evidence="7" type="ORF">BDK51DRAFT_11807</name>
</gene>
<keyword evidence="6" id="KW-0539">Nucleus</keyword>
<evidence type="ECO:0000256" key="1">
    <source>
        <dbReference type="ARBA" id="ARBA00004123"/>
    </source>
</evidence>
<dbReference type="AlphaFoldDB" id="A0A4P9W696"/>
<evidence type="ECO:0000313" key="7">
    <source>
        <dbReference type="EMBL" id="RKO86883.1"/>
    </source>
</evidence>
<evidence type="ECO:0000256" key="2">
    <source>
        <dbReference type="ARBA" id="ARBA00022723"/>
    </source>
</evidence>
<sequence>DELYEHLTQVHVGRKATGNLCLSCYFLGCPHNGTPFQKRDHITSHLRSHVPLKANICETCSRTFKWPHDLKKH</sequence>